<evidence type="ECO:0000313" key="9">
    <source>
        <dbReference type="EMBL" id="MQT14141.1"/>
    </source>
</evidence>
<dbReference type="InterPro" id="IPR025857">
    <property type="entry name" value="MacB_PCD"/>
</dbReference>
<organism evidence="9 10">
    <name type="scientific">Segnochrobactrum spirostomi</name>
    <dbReference type="NCBI Taxonomy" id="2608987"/>
    <lineage>
        <taxon>Bacteria</taxon>
        <taxon>Pseudomonadati</taxon>
        <taxon>Pseudomonadota</taxon>
        <taxon>Alphaproteobacteria</taxon>
        <taxon>Hyphomicrobiales</taxon>
        <taxon>Segnochrobactraceae</taxon>
        <taxon>Segnochrobactrum</taxon>
    </lineage>
</organism>
<dbReference type="Pfam" id="PF12704">
    <property type="entry name" value="MacB_PCD"/>
    <property type="match status" value="1"/>
</dbReference>
<dbReference type="GO" id="GO:0022857">
    <property type="term" value="F:transmembrane transporter activity"/>
    <property type="evidence" value="ECO:0007669"/>
    <property type="project" value="TreeGrafter"/>
</dbReference>
<dbReference type="EMBL" id="VWNA01000001">
    <property type="protein sequence ID" value="MQT14141.1"/>
    <property type="molecule type" value="Genomic_DNA"/>
</dbReference>
<accession>A0A6A7Y815</accession>
<dbReference type="InterPro" id="IPR050250">
    <property type="entry name" value="Macrolide_Exporter_MacB"/>
</dbReference>
<evidence type="ECO:0000256" key="1">
    <source>
        <dbReference type="ARBA" id="ARBA00004651"/>
    </source>
</evidence>
<evidence type="ECO:0000256" key="6">
    <source>
        <dbReference type="SAM" id="Phobius"/>
    </source>
</evidence>
<feature type="transmembrane region" description="Helical" evidence="6">
    <location>
        <begin position="323"/>
        <end position="352"/>
    </location>
</feature>
<keyword evidence="3 6" id="KW-0812">Transmembrane</keyword>
<feature type="transmembrane region" description="Helical" evidence="6">
    <location>
        <begin position="280"/>
        <end position="302"/>
    </location>
</feature>
<feature type="domain" description="MacB-like periplasmic core" evidence="8">
    <location>
        <begin position="42"/>
        <end position="252"/>
    </location>
</feature>
<reference evidence="9 10" key="1">
    <citation type="submission" date="2019-09" db="EMBL/GenBank/DDBJ databases">
        <title>Segnochrobactrum spirostomi gen. nov., sp. nov., isolated from the ciliate Spirostomum cf. yagiui and description of a novel family, Segnochrobactraceae fam. nov. within the order Rhizobiales of the class Alphaproteobacteria.</title>
        <authorList>
            <person name="Akter S."/>
            <person name="Shazib S.U.A."/>
            <person name="Shin M.K."/>
        </authorList>
    </citation>
    <scope>NUCLEOTIDE SEQUENCE [LARGE SCALE GENOMIC DNA]</scope>
    <source>
        <strain evidence="9 10">Sp-1</strain>
    </source>
</reference>
<feature type="domain" description="ABC3 transporter permease C-terminal" evidence="7">
    <location>
        <begin position="285"/>
        <end position="404"/>
    </location>
</feature>
<sequence>MPSPPVSSPRSAPRLSSLPRQCLVLTRAALAGVPRRLALSLSMVLSIALVVAVLIGFLAMAAGLQRTLATGGADDVAVVLGGGTSQEIASSVPPEAARSLLAAGAAAGIALDGSGRPMLSRELVVPVEAAGPDGSARTVSFRGMEAAGPALHGGVTIAEGHPFAPGSREILIGRTLARDLGIAAPGRRLRLGPVDWTIAGIVAAQGGAAESEIWGDLDAVRAAFDRQGEIQSLRVRLDGPDGLAALRTALRSAATTPLDAMTEADFLGRQSAPVTRLITLFGWPIALLMAVGASAGALNTMMSSVADRRAEIATLRVLGFSRTAAFTATFAEAIALSVAGALFGAVGCALLLDGLNASTLGTGGTAITFQLAVTPGVVLEAGLVALLIGGLGGALPALAATRLPLVEALKAGS</sequence>
<keyword evidence="4 6" id="KW-1133">Transmembrane helix</keyword>
<evidence type="ECO:0000313" key="10">
    <source>
        <dbReference type="Proteomes" id="UP000332515"/>
    </source>
</evidence>
<gene>
    <name evidence="9" type="ORF">F0357_16120</name>
</gene>
<evidence type="ECO:0000256" key="2">
    <source>
        <dbReference type="ARBA" id="ARBA00022475"/>
    </source>
</evidence>
<dbReference type="Pfam" id="PF02687">
    <property type="entry name" value="FtsX"/>
    <property type="match status" value="1"/>
</dbReference>
<evidence type="ECO:0000259" key="8">
    <source>
        <dbReference type="Pfam" id="PF12704"/>
    </source>
</evidence>
<name>A0A6A7Y815_9HYPH</name>
<evidence type="ECO:0000259" key="7">
    <source>
        <dbReference type="Pfam" id="PF02687"/>
    </source>
</evidence>
<dbReference type="InterPro" id="IPR003838">
    <property type="entry name" value="ABC3_permease_C"/>
</dbReference>
<dbReference type="GO" id="GO:0005886">
    <property type="term" value="C:plasma membrane"/>
    <property type="evidence" value="ECO:0007669"/>
    <property type="project" value="UniProtKB-SubCell"/>
</dbReference>
<feature type="transmembrane region" description="Helical" evidence="6">
    <location>
        <begin position="372"/>
        <end position="395"/>
    </location>
</feature>
<dbReference type="PANTHER" id="PTHR30572:SF15">
    <property type="entry name" value="ABC TRANSPORTER PERMEASE"/>
    <property type="match status" value="1"/>
</dbReference>
<keyword evidence="10" id="KW-1185">Reference proteome</keyword>
<keyword evidence="5 6" id="KW-0472">Membrane</keyword>
<dbReference type="Proteomes" id="UP000332515">
    <property type="component" value="Unassembled WGS sequence"/>
</dbReference>
<evidence type="ECO:0000256" key="4">
    <source>
        <dbReference type="ARBA" id="ARBA00022989"/>
    </source>
</evidence>
<comment type="subcellular location">
    <subcellularLocation>
        <location evidence="1">Cell membrane</location>
        <topology evidence="1">Multi-pass membrane protein</topology>
    </subcellularLocation>
</comment>
<dbReference type="PANTHER" id="PTHR30572">
    <property type="entry name" value="MEMBRANE COMPONENT OF TRANSPORTER-RELATED"/>
    <property type="match status" value="1"/>
</dbReference>
<protein>
    <submittedName>
        <fullName evidence="9">FtsX-like permease family protein</fullName>
    </submittedName>
</protein>
<comment type="caution">
    <text evidence="9">The sequence shown here is derived from an EMBL/GenBank/DDBJ whole genome shotgun (WGS) entry which is preliminary data.</text>
</comment>
<evidence type="ECO:0000256" key="5">
    <source>
        <dbReference type="ARBA" id="ARBA00023136"/>
    </source>
</evidence>
<keyword evidence="2" id="KW-1003">Cell membrane</keyword>
<evidence type="ECO:0000256" key="3">
    <source>
        <dbReference type="ARBA" id="ARBA00022692"/>
    </source>
</evidence>
<feature type="transmembrane region" description="Helical" evidence="6">
    <location>
        <begin position="37"/>
        <end position="60"/>
    </location>
</feature>
<proteinExistence type="predicted"/>
<dbReference type="AlphaFoldDB" id="A0A6A7Y815"/>